<sequence>MQLIGSGTSKFPIDCSDPFSLDKDTLVKHLSEAITKSEKEASTEVKDVYVTITDYVHSAYLNDYVEVNNVPIKDIHIKSYFKSKDFKDLYSEDNTPLHSFPISYRIDNSKSVSDPINVKANSLTTKWHNIISKNTEVKRIYDVFGELDLHVKQVVLSNYASSLAVLNEMESSLGAISIDIGKTRTFLSFILDNQLIYFETIPLGTYNFTKDLSHVLSLNIDEAEQIRKKMDKLDASKEINNKE</sequence>
<accession>A0A382LJE8</accession>
<reference evidence="2" key="1">
    <citation type="submission" date="2018-05" db="EMBL/GenBank/DDBJ databases">
        <authorList>
            <person name="Lanie J.A."/>
            <person name="Ng W.-L."/>
            <person name="Kazmierczak K.M."/>
            <person name="Andrzejewski T.M."/>
            <person name="Davidsen T.M."/>
            <person name="Wayne K.J."/>
            <person name="Tettelin H."/>
            <person name="Glass J.I."/>
            <person name="Rusch D."/>
            <person name="Podicherti R."/>
            <person name="Tsui H.-C.T."/>
            <person name="Winkler M.E."/>
        </authorList>
    </citation>
    <scope>NUCLEOTIDE SEQUENCE</scope>
</reference>
<dbReference type="SUPFAM" id="SSF53067">
    <property type="entry name" value="Actin-like ATPase domain"/>
    <property type="match status" value="2"/>
</dbReference>
<dbReference type="Gene3D" id="3.30.1490.110">
    <property type="match status" value="1"/>
</dbReference>
<dbReference type="GO" id="GO:0051301">
    <property type="term" value="P:cell division"/>
    <property type="evidence" value="ECO:0007669"/>
    <property type="project" value="InterPro"/>
</dbReference>
<dbReference type="SMART" id="SM00842">
    <property type="entry name" value="FtsA"/>
    <property type="match status" value="1"/>
</dbReference>
<dbReference type="InterPro" id="IPR043129">
    <property type="entry name" value="ATPase_NBD"/>
</dbReference>
<evidence type="ECO:0000313" key="2">
    <source>
        <dbReference type="EMBL" id="SVC36829.1"/>
    </source>
</evidence>
<organism evidence="2">
    <name type="scientific">marine metagenome</name>
    <dbReference type="NCBI Taxonomy" id="408172"/>
    <lineage>
        <taxon>unclassified sequences</taxon>
        <taxon>metagenomes</taxon>
        <taxon>ecological metagenomes</taxon>
    </lineage>
</organism>
<feature type="non-terminal residue" evidence="2">
    <location>
        <position position="243"/>
    </location>
</feature>
<protein>
    <recommendedName>
        <fullName evidence="1">SHS2 domain-containing protein</fullName>
    </recommendedName>
</protein>
<gene>
    <name evidence="2" type="ORF">METZ01_LOCUS289683</name>
</gene>
<dbReference type="InterPro" id="IPR050696">
    <property type="entry name" value="FtsA/MreB"/>
</dbReference>
<dbReference type="EMBL" id="UINC01087455">
    <property type="protein sequence ID" value="SVC36829.1"/>
    <property type="molecule type" value="Genomic_DNA"/>
</dbReference>
<dbReference type="Pfam" id="PF02491">
    <property type="entry name" value="SHS2_FTSA"/>
    <property type="match status" value="1"/>
</dbReference>
<proteinExistence type="predicted"/>
<dbReference type="GO" id="GO:0009898">
    <property type="term" value="C:cytoplasmic side of plasma membrane"/>
    <property type="evidence" value="ECO:0007669"/>
    <property type="project" value="TreeGrafter"/>
</dbReference>
<dbReference type="InterPro" id="IPR003494">
    <property type="entry name" value="SHS2_FtsA"/>
</dbReference>
<dbReference type="AlphaFoldDB" id="A0A382LJE8"/>
<dbReference type="GO" id="GO:0032153">
    <property type="term" value="C:cell division site"/>
    <property type="evidence" value="ECO:0007669"/>
    <property type="project" value="TreeGrafter"/>
</dbReference>
<evidence type="ECO:0000259" key="1">
    <source>
        <dbReference type="SMART" id="SM00842"/>
    </source>
</evidence>
<dbReference type="PANTHER" id="PTHR32432:SF4">
    <property type="entry name" value="CELL DIVISION PROTEIN FTSA"/>
    <property type="match status" value="1"/>
</dbReference>
<feature type="domain" description="SHS2" evidence="1">
    <location>
        <begin position="1"/>
        <end position="165"/>
    </location>
</feature>
<dbReference type="PANTHER" id="PTHR32432">
    <property type="entry name" value="CELL DIVISION PROTEIN FTSA-RELATED"/>
    <property type="match status" value="1"/>
</dbReference>
<dbReference type="Gene3D" id="3.30.420.40">
    <property type="match status" value="1"/>
</dbReference>
<dbReference type="Pfam" id="PF14450">
    <property type="entry name" value="FtsA"/>
    <property type="match status" value="1"/>
</dbReference>
<name>A0A382LJE8_9ZZZZ</name>